<reference evidence="2 3" key="1">
    <citation type="journal article" date="2023" name="Commun. Biol.">
        <title>Genome analysis of Parmales, the sister group of diatoms, reveals the evolutionary specialization of diatoms from phago-mixotrophs to photoautotrophs.</title>
        <authorList>
            <person name="Ban H."/>
            <person name="Sato S."/>
            <person name="Yoshikawa S."/>
            <person name="Yamada K."/>
            <person name="Nakamura Y."/>
            <person name="Ichinomiya M."/>
            <person name="Sato N."/>
            <person name="Blanc-Mathieu R."/>
            <person name="Endo H."/>
            <person name="Kuwata A."/>
            <person name="Ogata H."/>
        </authorList>
    </citation>
    <scope>NUCLEOTIDE SEQUENCE [LARGE SCALE GENOMIC DNA]</scope>
</reference>
<evidence type="ECO:0000256" key="1">
    <source>
        <dbReference type="SAM" id="MobiDB-lite"/>
    </source>
</evidence>
<gene>
    <name evidence="2" type="ORF">TeGR_g2183</name>
</gene>
<organism evidence="2 3">
    <name type="scientific">Tetraparma gracilis</name>
    <dbReference type="NCBI Taxonomy" id="2962635"/>
    <lineage>
        <taxon>Eukaryota</taxon>
        <taxon>Sar</taxon>
        <taxon>Stramenopiles</taxon>
        <taxon>Ochrophyta</taxon>
        <taxon>Bolidophyceae</taxon>
        <taxon>Parmales</taxon>
        <taxon>Triparmaceae</taxon>
        <taxon>Tetraparma</taxon>
    </lineage>
</organism>
<feature type="region of interest" description="Disordered" evidence="1">
    <location>
        <begin position="158"/>
        <end position="181"/>
    </location>
</feature>
<sequence length="393" mass="43124">PPPPAPPCTLFGPDAPIERSQLLHTVYHKQQLERARVQQVQVVMHADAKTLKKALMNDLPKLYKGRLPEATSEFAGLEAEHKFVRSRRMGTRKQKKEFLHHLFLVATLSPDGSISVAFSTAPSSSSSPHAIEGLFVITPAAHGCCGFAMAVKMRTAGAEREDEGEKPGEAEEASETGRQETAIGRGVTRAAAALKRSENGLPLSPGEAGVLIDDLLSLAPTIFKLYDRSAEVDEAVQESLAEHFLRARTNPNEPENKMMDKSLEFMDKPWARKAGTIMEPVSIFECITKGSKSSTALGSSSSNSDGDNMSAVWGKAEADVDASTARVLAYLWNYMSYERCAEFNEKNAGMLRKELDVLDSHSKLVVAATKMPFSVTDRVSGAWWSWRRESDNR</sequence>
<feature type="compositionally biased region" description="Basic and acidic residues" evidence="1">
    <location>
        <begin position="158"/>
        <end position="169"/>
    </location>
</feature>
<evidence type="ECO:0000313" key="2">
    <source>
        <dbReference type="EMBL" id="GMI51799.1"/>
    </source>
</evidence>
<evidence type="ECO:0000313" key="3">
    <source>
        <dbReference type="Proteomes" id="UP001165060"/>
    </source>
</evidence>
<proteinExistence type="predicted"/>
<keyword evidence="3" id="KW-1185">Reference proteome</keyword>
<dbReference type="Proteomes" id="UP001165060">
    <property type="component" value="Unassembled WGS sequence"/>
</dbReference>
<comment type="caution">
    <text evidence="2">The sequence shown here is derived from an EMBL/GenBank/DDBJ whole genome shotgun (WGS) entry which is preliminary data.</text>
</comment>
<accession>A0ABQ6NAG9</accession>
<name>A0ABQ6NAG9_9STRA</name>
<feature type="non-terminal residue" evidence="2">
    <location>
        <position position="1"/>
    </location>
</feature>
<feature type="non-terminal residue" evidence="2">
    <location>
        <position position="393"/>
    </location>
</feature>
<dbReference type="EMBL" id="BRYB01006562">
    <property type="protein sequence ID" value="GMI51799.1"/>
    <property type="molecule type" value="Genomic_DNA"/>
</dbReference>
<protein>
    <submittedName>
        <fullName evidence="2">Uncharacterized protein</fullName>
    </submittedName>
</protein>